<reference evidence="3" key="1">
    <citation type="journal article" date="2014" name="Front. Microbiol.">
        <title>High frequency of phylogenetically diverse reductive dehalogenase-homologous genes in deep subseafloor sedimentary metagenomes.</title>
        <authorList>
            <person name="Kawai M."/>
            <person name="Futagami T."/>
            <person name="Toyoda A."/>
            <person name="Takaki Y."/>
            <person name="Nishi S."/>
            <person name="Hori S."/>
            <person name="Arai W."/>
            <person name="Tsubouchi T."/>
            <person name="Morono Y."/>
            <person name="Uchiyama I."/>
            <person name="Ito T."/>
            <person name="Fujiyama A."/>
            <person name="Inagaki F."/>
            <person name="Takami H."/>
        </authorList>
    </citation>
    <scope>NUCLEOTIDE SEQUENCE</scope>
    <source>
        <strain evidence="3">Expedition CK06-06</strain>
    </source>
</reference>
<keyword evidence="2" id="KW-0472">Membrane</keyword>
<comment type="caution">
    <text evidence="3">The sequence shown here is derived from an EMBL/GenBank/DDBJ whole genome shotgun (WGS) entry which is preliminary data.</text>
</comment>
<evidence type="ECO:0000256" key="1">
    <source>
        <dbReference type="SAM" id="MobiDB-lite"/>
    </source>
</evidence>
<accession>X0VAH6</accession>
<dbReference type="AlphaFoldDB" id="X0VAH6"/>
<feature type="non-terminal residue" evidence="3">
    <location>
        <position position="256"/>
    </location>
</feature>
<feature type="non-terminal residue" evidence="3">
    <location>
        <position position="1"/>
    </location>
</feature>
<gene>
    <name evidence="3" type="ORF">S01H1_57843</name>
</gene>
<dbReference type="EMBL" id="BARS01037749">
    <property type="protein sequence ID" value="GAG15265.1"/>
    <property type="molecule type" value="Genomic_DNA"/>
</dbReference>
<evidence type="ECO:0000313" key="3">
    <source>
        <dbReference type="EMBL" id="GAG15265.1"/>
    </source>
</evidence>
<proteinExistence type="predicted"/>
<feature type="region of interest" description="Disordered" evidence="1">
    <location>
        <begin position="95"/>
        <end position="180"/>
    </location>
</feature>
<keyword evidence="2" id="KW-0812">Transmembrane</keyword>
<feature type="transmembrane region" description="Helical" evidence="2">
    <location>
        <begin position="58"/>
        <end position="76"/>
    </location>
</feature>
<sequence length="256" mass="26979">QNSPLADLVADVAADLEASGDSAGALRLQRLSQTVGMPSPGEAEFEPPRKRIGAPNKLTGYLVVTGAAIVAAALLVRSLAARARGRVALATIGRSRRAESDLSGRAATAPPAAREPSRAGEEAARPIPDETRARSDAGQDLATAGPPSPTRQFAWSERQAQTDARHQAEPPRQGRPADFVPMPMVATAGPQIRPETVDNMLGEFQAQYHLGDDQFDASFTINSPKGEFLGECGVGISDALSTEGAQRVSAFEVWLF</sequence>
<name>X0VAH6_9ZZZZ</name>
<evidence type="ECO:0000256" key="2">
    <source>
        <dbReference type="SAM" id="Phobius"/>
    </source>
</evidence>
<keyword evidence="2" id="KW-1133">Transmembrane helix</keyword>
<feature type="compositionally biased region" description="Low complexity" evidence="1">
    <location>
        <begin position="105"/>
        <end position="114"/>
    </location>
</feature>
<feature type="compositionally biased region" description="Basic and acidic residues" evidence="1">
    <location>
        <begin position="115"/>
        <end position="137"/>
    </location>
</feature>
<feature type="compositionally biased region" description="Polar residues" evidence="1">
    <location>
        <begin position="150"/>
        <end position="162"/>
    </location>
</feature>
<protein>
    <submittedName>
        <fullName evidence="3">Uncharacterized protein</fullName>
    </submittedName>
</protein>
<organism evidence="3">
    <name type="scientific">marine sediment metagenome</name>
    <dbReference type="NCBI Taxonomy" id="412755"/>
    <lineage>
        <taxon>unclassified sequences</taxon>
        <taxon>metagenomes</taxon>
        <taxon>ecological metagenomes</taxon>
    </lineage>
</organism>